<dbReference type="OrthoDB" id="7699591at2759"/>
<proteinExistence type="predicted"/>
<dbReference type="Proteomes" id="UP000230750">
    <property type="component" value="Unassembled WGS sequence"/>
</dbReference>
<dbReference type="PANTHER" id="PTHR46579:SF1">
    <property type="entry name" value="F5_8 TYPE C DOMAIN-CONTAINING PROTEIN"/>
    <property type="match status" value="1"/>
</dbReference>
<organism evidence="1 2">
    <name type="scientific">Stichopus japonicus</name>
    <name type="common">Sea cucumber</name>
    <dbReference type="NCBI Taxonomy" id="307972"/>
    <lineage>
        <taxon>Eukaryota</taxon>
        <taxon>Metazoa</taxon>
        <taxon>Echinodermata</taxon>
        <taxon>Eleutherozoa</taxon>
        <taxon>Echinozoa</taxon>
        <taxon>Holothuroidea</taxon>
        <taxon>Aspidochirotacea</taxon>
        <taxon>Aspidochirotida</taxon>
        <taxon>Stichopodidae</taxon>
        <taxon>Apostichopus</taxon>
    </lineage>
</organism>
<dbReference type="AlphaFoldDB" id="A0A2G8JK87"/>
<gene>
    <name evidence="1" type="ORF">BSL78_27029</name>
</gene>
<dbReference type="EMBL" id="MRZV01001733">
    <property type="protein sequence ID" value="PIK36140.1"/>
    <property type="molecule type" value="Genomic_DNA"/>
</dbReference>
<evidence type="ECO:0000313" key="1">
    <source>
        <dbReference type="EMBL" id="PIK36140.1"/>
    </source>
</evidence>
<reference evidence="1 2" key="1">
    <citation type="journal article" date="2017" name="PLoS Biol.">
        <title>The sea cucumber genome provides insights into morphological evolution and visceral regeneration.</title>
        <authorList>
            <person name="Zhang X."/>
            <person name="Sun L."/>
            <person name="Yuan J."/>
            <person name="Sun Y."/>
            <person name="Gao Y."/>
            <person name="Zhang L."/>
            <person name="Li S."/>
            <person name="Dai H."/>
            <person name="Hamel J.F."/>
            <person name="Liu C."/>
            <person name="Yu Y."/>
            <person name="Liu S."/>
            <person name="Lin W."/>
            <person name="Guo K."/>
            <person name="Jin S."/>
            <person name="Xu P."/>
            <person name="Storey K.B."/>
            <person name="Huan P."/>
            <person name="Zhang T."/>
            <person name="Zhou Y."/>
            <person name="Zhang J."/>
            <person name="Lin C."/>
            <person name="Li X."/>
            <person name="Xing L."/>
            <person name="Huo D."/>
            <person name="Sun M."/>
            <person name="Wang L."/>
            <person name="Mercier A."/>
            <person name="Li F."/>
            <person name="Yang H."/>
            <person name="Xiang J."/>
        </authorList>
    </citation>
    <scope>NUCLEOTIDE SEQUENCE [LARGE SCALE GENOMIC DNA]</scope>
    <source>
        <strain evidence="1">Shaxun</strain>
        <tissue evidence="1">Muscle</tissue>
    </source>
</reference>
<dbReference type="PANTHER" id="PTHR46579">
    <property type="entry name" value="F5/8 TYPE C DOMAIN-CONTAINING PROTEIN-RELATED"/>
    <property type="match status" value="1"/>
</dbReference>
<accession>A0A2G8JK87</accession>
<name>A0A2G8JK87_STIJA</name>
<keyword evidence="2" id="KW-1185">Reference proteome</keyword>
<dbReference type="STRING" id="307972.A0A2G8JK87"/>
<sequence>MESIRIPQLVTVLLSTTFEWNITSPVPATYLAPCTKHMDFNKVTHSDVAIARTFLTKFVKKMEALYGTEHMSYNVHTLQHLPDTVLSWGPLWSSSCFLFEGYNRTVKSLFHGTRGVPHQIVNNFVIVQGLSKSLASMNQGTPELAAFLRSLVTGYPLVPSICKVHEDASEVLLKGNPTYCHGIDNDDELCFSNYFHKQFADLQITSYQKVIFHGVIYESSSHMRTSRRSNSVVAYGPKQIGRIKRILYVQHEQTSSVVLVIQPFLVAGNQIVSDAQVGAQADHITIITEEPLLPPLILPVSFPLLKCVQIIQNNVHFCCILPNMIELD</sequence>
<evidence type="ECO:0000313" key="2">
    <source>
        <dbReference type="Proteomes" id="UP000230750"/>
    </source>
</evidence>
<comment type="caution">
    <text evidence="1">The sequence shown here is derived from an EMBL/GenBank/DDBJ whole genome shotgun (WGS) entry which is preliminary data.</text>
</comment>
<protein>
    <submittedName>
        <fullName evidence="1">Uncharacterized protein</fullName>
    </submittedName>
</protein>